<comment type="subunit">
    <text evidence="9">The complex comprises the extracytoplasmic solute receptor protein and the two transmembrane proteins.</text>
</comment>
<evidence type="ECO:0000259" key="10">
    <source>
        <dbReference type="Pfam" id="PF04290"/>
    </source>
</evidence>
<name>A0ABT4VI60_9HYPH</name>
<comment type="caution">
    <text evidence="9">Lacks conserved residue(s) required for the propagation of feature annotation.</text>
</comment>
<feature type="transmembrane region" description="Helical" evidence="9">
    <location>
        <begin position="20"/>
        <end position="40"/>
    </location>
</feature>
<keyword evidence="4 9" id="KW-0997">Cell inner membrane</keyword>
<sequence>MGVFVRFADRLSEASGRLAAWVFFAIGLIITYEVVLRYVFTAPTIWVDETARIGQIWATYLAAAFALKHRELIVIDVAFRKPGTLARKLTETFALLVIGLFCCVTVYYGFGLWLDATLRGHTTDTVLALPAWFTDASVWLGFALLAVQAGAEFIRLWSPRSSREEKG</sequence>
<dbReference type="InterPro" id="IPR055348">
    <property type="entry name" value="DctQ"/>
</dbReference>
<reference evidence="11" key="1">
    <citation type="submission" date="2022-11" db="EMBL/GenBank/DDBJ databases">
        <title>Hoeflea poritis sp. nov., isolated from scleractinian coral Porites lutea.</title>
        <authorList>
            <person name="Zhang G."/>
            <person name="Wei Q."/>
            <person name="Cai L."/>
        </authorList>
    </citation>
    <scope>NUCLEOTIDE SEQUENCE</scope>
    <source>
        <strain evidence="11">E7-10</strain>
    </source>
</reference>
<dbReference type="PANTHER" id="PTHR35011">
    <property type="entry name" value="2,3-DIKETO-L-GULONATE TRAP TRANSPORTER SMALL PERMEASE PROTEIN YIAM"/>
    <property type="match status" value="1"/>
</dbReference>
<dbReference type="InterPro" id="IPR007387">
    <property type="entry name" value="TRAP_DctQ"/>
</dbReference>
<comment type="caution">
    <text evidence="11">The sequence shown here is derived from an EMBL/GenBank/DDBJ whole genome shotgun (WGS) entry which is preliminary data.</text>
</comment>
<protein>
    <recommendedName>
        <fullName evidence="9">TRAP transporter small permease protein</fullName>
    </recommendedName>
</protein>
<feature type="transmembrane region" description="Helical" evidence="9">
    <location>
        <begin position="136"/>
        <end position="157"/>
    </location>
</feature>
<comment type="function">
    <text evidence="9">Part of the tripartite ATP-independent periplasmic (TRAP) transport system.</text>
</comment>
<evidence type="ECO:0000313" key="11">
    <source>
        <dbReference type="EMBL" id="MDA4844299.1"/>
    </source>
</evidence>
<comment type="similarity">
    <text evidence="8 9">Belongs to the TRAP transporter small permease family.</text>
</comment>
<accession>A0ABT4VI60</accession>
<evidence type="ECO:0000313" key="12">
    <source>
        <dbReference type="Proteomes" id="UP001148313"/>
    </source>
</evidence>
<comment type="subcellular location">
    <subcellularLocation>
        <location evidence="1 9">Cell inner membrane</location>
        <topology evidence="1 9">Multi-pass membrane protein</topology>
    </subcellularLocation>
</comment>
<feature type="domain" description="Tripartite ATP-independent periplasmic transporters DctQ component" evidence="10">
    <location>
        <begin position="28"/>
        <end position="157"/>
    </location>
</feature>
<keyword evidence="12" id="KW-1185">Reference proteome</keyword>
<feature type="transmembrane region" description="Helical" evidence="9">
    <location>
        <begin position="89"/>
        <end position="110"/>
    </location>
</feature>
<keyword evidence="6 9" id="KW-1133">Transmembrane helix</keyword>
<evidence type="ECO:0000256" key="7">
    <source>
        <dbReference type="ARBA" id="ARBA00023136"/>
    </source>
</evidence>
<evidence type="ECO:0000256" key="8">
    <source>
        <dbReference type="ARBA" id="ARBA00038436"/>
    </source>
</evidence>
<dbReference type="Pfam" id="PF04290">
    <property type="entry name" value="DctQ"/>
    <property type="match status" value="1"/>
</dbReference>
<evidence type="ECO:0000256" key="3">
    <source>
        <dbReference type="ARBA" id="ARBA00022475"/>
    </source>
</evidence>
<evidence type="ECO:0000256" key="4">
    <source>
        <dbReference type="ARBA" id="ARBA00022519"/>
    </source>
</evidence>
<organism evidence="11 12">
    <name type="scientific">Hoeflea poritis</name>
    <dbReference type="NCBI Taxonomy" id="2993659"/>
    <lineage>
        <taxon>Bacteria</taxon>
        <taxon>Pseudomonadati</taxon>
        <taxon>Pseudomonadota</taxon>
        <taxon>Alphaproteobacteria</taxon>
        <taxon>Hyphomicrobiales</taxon>
        <taxon>Rhizobiaceae</taxon>
        <taxon>Hoeflea</taxon>
    </lineage>
</organism>
<evidence type="ECO:0000256" key="5">
    <source>
        <dbReference type="ARBA" id="ARBA00022692"/>
    </source>
</evidence>
<dbReference type="EMBL" id="JAPJZH010000001">
    <property type="protein sequence ID" value="MDA4844299.1"/>
    <property type="molecule type" value="Genomic_DNA"/>
</dbReference>
<dbReference type="RefSeq" id="WP_271087819.1">
    <property type="nucleotide sequence ID" value="NZ_JAPJZH010000001.1"/>
</dbReference>
<evidence type="ECO:0000256" key="2">
    <source>
        <dbReference type="ARBA" id="ARBA00022448"/>
    </source>
</evidence>
<keyword evidence="3" id="KW-1003">Cell membrane</keyword>
<evidence type="ECO:0000256" key="6">
    <source>
        <dbReference type="ARBA" id="ARBA00022989"/>
    </source>
</evidence>
<evidence type="ECO:0000256" key="9">
    <source>
        <dbReference type="RuleBase" id="RU369079"/>
    </source>
</evidence>
<keyword evidence="5 9" id="KW-0812">Transmembrane</keyword>
<dbReference type="PANTHER" id="PTHR35011:SF4">
    <property type="entry name" value="SLL1102 PROTEIN"/>
    <property type="match status" value="1"/>
</dbReference>
<proteinExistence type="inferred from homology"/>
<keyword evidence="2 9" id="KW-0813">Transport</keyword>
<keyword evidence="7 9" id="KW-0472">Membrane</keyword>
<dbReference type="Proteomes" id="UP001148313">
    <property type="component" value="Unassembled WGS sequence"/>
</dbReference>
<evidence type="ECO:0000256" key="1">
    <source>
        <dbReference type="ARBA" id="ARBA00004429"/>
    </source>
</evidence>
<gene>
    <name evidence="11" type="ORF">OOZ53_03010</name>
</gene>